<dbReference type="GO" id="GO:0016491">
    <property type="term" value="F:oxidoreductase activity"/>
    <property type="evidence" value="ECO:0007669"/>
    <property type="project" value="TreeGrafter"/>
</dbReference>
<dbReference type="AlphaFoldDB" id="A0AA38I432"/>
<dbReference type="GO" id="GO:0032451">
    <property type="term" value="F:demethylase activity"/>
    <property type="evidence" value="ECO:0007669"/>
    <property type="project" value="TreeGrafter"/>
</dbReference>
<dbReference type="PANTHER" id="PTHR12463">
    <property type="entry name" value="OXYGENASE-RELATED"/>
    <property type="match status" value="1"/>
</dbReference>
<sequence>MDKPRACSYKRVSHLSHLRKRRLRSWCEKFSASERPKIRIIDIIVIKHGPAGTSTTLQEPSITTMENPSTTQNIYIQLDFLTTHEEEELMTGIDGLPWDLSQSGRRKQNFGPKCNFQEE</sequence>
<protein>
    <submittedName>
        <fullName evidence="2">Uncharacterized protein</fullName>
    </submittedName>
</protein>
<accession>A0AA38I432</accession>
<comment type="caution">
    <text evidence="2">The sequence shown here is derived from an EMBL/GenBank/DDBJ whole genome shotgun (WGS) entry which is preliminary data.</text>
</comment>
<dbReference type="Proteomes" id="UP001168821">
    <property type="component" value="Unassembled WGS sequence"/>
</dbReference>
<feature type="region of interest" description="Disordered" evidence="1">
    <location>
        <begin position="100"/>
        <end position="119"/>
    </location>
</feature>
<reference evidence="2" key="1">
    <citation type="journal article" date="2023" name="G3 (Bethesda)">
        <title>Whole genome assemblies of Zophobas morio and Tenebrio molitor.</title>
        <authorList>
            <person name="Kaur S."/>
            <person name="Stinson S.A."/>
            <person name="diCenzo G.C."/>
        </authorList>
    </citation>
    <scope>NUCLEOTIDE SEQUENCE</scope>
    <source>
        <strain evidence="2">QUZm001</strain>
    </source>
</reference>
<dbReference type="PANTHER" id="PTHR12463:SF0">
    <property type="entry name" value="ALPHA-KETOGLUTARATE-DEPENDENT DIOXYGENASE ALKB HOMOLOG 4"/>
    <property type="match status" value="1"/>
</dbReference>
<dbReference type="InterPro" id="IPR032857">
    <property type="entry name" value="ALKBH4"/>
</dbReference>
<evidence type="ECO:0000313" key="2">
    <source>
        <dbReference type="EMBL" id="KAJ3650728.1"/>
    </source>
</evidence>
<dbReference type="EMBL" id="JALNTZ010000005">
    <property type="protein sequence ID" value="KAJ3650728.1"/>
    <property type="molecule type" value="Genomic_DNA"/>
</dbReference>
<dbReference type="GO" id="GO:0070988">
    <property type="term" value="P:demethylation"/>
    <property type="evidence" value="ECO:0007669"/>
    <property type="project" value="InterPro"/>
</dbReference>
<name>A0AA38I432_9CUCU</name>
<keyword evidence="3" id="KW-1185">Reference proteome</keyword>
<gene>
    <name evidence="2" type="ORF">Zmor_016810</name>
</gene>
<evidence type="ECO:0000256" key="1">
    <source>
        <dbReference type="SAM" id="MobiDB-lite"/>
    </source>
</evidence>
<organism evidence="2 3">
    <name type="scientific">Zophobas morio</name>
    <dbReference type="NCBI Taxonomy" id="2755281"/>
    <lineage>
        <taxon>Eukaryota</taxon>
        <taxon>Metazoa</taxon>
        <taxon>Ecdysozoa</taxon>
        <taxon>Arthropoda</taxon>
        <taxon>Hexapoda</taxon>
        <taxon>Insecta</taxon>
        <taxon>Pterygota</taxon>
        <taxon>Neoptera</taxon>
        <taxon>Endopterygota</taxon>
        <taxon>Coleoptera</taxon>
        <taxon>Polyphaga</taxon>
        <taxon>Cucujiformia</taxon>
        <taxon>Tenebrionidae</taxon>
        <taxon>Zophobas</taxon>
    </lineage>
</organism>
<proteinExistence type="predicted"/>
<evidence type="ECO:0000313" key="3">
    <source>
        <dbReference type="Proteomes" id="UP001168821"/>
    </source>
</evidence>